<feature type="domain" description="Fe2OG dioxygenase" evidence="16">
    <location>
        <begin position="256"/>
        <end position="359"/>
    </location>
</feature>
<dbReference type="PANTHER" id="PTHR13069">
    <property type="entry name" value="ALKYLATED DNA REPAIR PROTEIN ALKB HOMOLOG 8"/>
    <property type="match status" value="1"/>
</dbReference>
<evidence type="ECO:0000256" key="12">
    <source>
        <dbReference type="ARBA" id="ARBA00049802"/>
    </source>
</evidence>
<evidence type="ECO:0000259" key="15">
    <source>
        <dbReference type="PROSITE" id="PS50102"/>
    </source>
</evidence>
<dbReference type="InterPro" id="IPR012677">
    <property type="entry name" value="Nucleotide-bd_a/b_plait_sf"/>
</dbReference>
<evidence type="ECO:0000256" key="13">
    <source>
        <dbReference type="PROSITE-ProRule" id="PRU00176"/>
    </source>
</evidence>
<dbReference type="GO" id="GO:0005737">
    <property type="term" value="C:cytoplasm"/>
    <property type="evidence" value="ECO:0007669"/>
    <property type="project" value="TreeGrafter"/>
</dbReference>
<evidence type="ECO:0000256" key="7">
    <source>
        <dbReference type="ARBA" id="ARBA00023004"/>
    </source>
</evidence>
<dbReference type="Gene3D" id="3.40.50.150">
    <property type="entry name" value="Vaccinia Virus protein VP39"/>
    <property type="match status" value="1"/>
</dbReference>
<accession>L8H3U3</accession>
<dbReference type="KEGG" id="acan:ACA1_266340"/>
<evidence type="ECO:0000256" key="4">
    <source>
        <dbReference type="ARBA" id="ARBA00022679"/>
    </source>
</evidence>
<dbReference type="GO" id="GO:0002098">
    <property type="term" value="P:tRNA wobble uridine modification"/>
    <property type="evidence" value="ECO:0007669"/>
    <property type="project" value="TreeGrafter"/>
</dbReference>
<dbReference type="InterPro" id="IPR000504">
    <property type="entry name" value="RRM_dom"/>
</dbReference>
<dbReference type="GeneID" id="14920187"/>
<keyword evidence="7" id="KW-0408">Iron</keyword>
<evidence type="ECO:0000256" key="10">
    <source>
        <dbReference type="ARBA" id="ARBA00045506"/>
    </source>
</evidence>
<dbReference type="InterPro" id="IPR051422">
    <property type="entry name" value="AlkB_tRNA_MeTrf/Diox"/>
</dbReference>
<evidence type="ECO:0000256" key="2">
    <source>
        <dbReference type="ARBA" id="ARBA00012808"/>
    </source>
</evidence>
<feature type="region of interest" description="Disordered" evidence="14">
    <location>
        <begin position="1"/>
        <end position="36"/>
    </location>
</feature>
<evidence type="ECO:0000256" key="11">
    <source>
        <dbReference type="ARBA" id="ARBA00049786"/>
    </source>
</evidence>
<dbReference type="VEuPathDB" id="AmoebaDB:ACA1_266340"/>
<dbReference type="PROSITE" id="PS51471">
    <property type="entry name" value="FE2OG_OXY"/>
    <property type="match status" value="1"/>
</dbReference>
<keyword evidence="4 17" id="KW-0808">Transferase</keyword>
<dbReference type="EC" id="2.1.1.229" evidence="2"/>
<evidence type="ECO:0000256" key="8">
    <source>
        <dbReference type="ARBA" id="ARBA00023268"/>
    </source>
</evidence>
<dbReference type="SUPFAM" id="SSF54928">
    <property type="entry name" value="RNA-binding domain, RBD"/>
    <property type="match status" value="1"/>
</dbReference>
<protein>
    <recommendedName>
        <fullName evidence="2">tRNA (carboxymethyluridine(34)-5-O)-methyltransferase</fullName>
        <ecNumber evidence="2">2.1.1.229</ecNumber>
    </recommendedName>
    <alternativeName>
        <fullName evidence="11">Alkylated DNA repair protein alkB homolog 8</fullName>
    </alternativeName>
    <alternativeName>
        <fullName evidence="12">S-adenosyl-L-methionine-dependent tRNA methyltransferase ALKBH8</fullName>
    </alternativeName>
</protein>
<evidence type="ECO:0000259" key="16">
    <source>
        <dbReference type="PROSITE" id="PS51471"/>
    </source>
</evidence>
<dbReference type="SUPFAM" id="SSF51197">
    <property type="entry name" value="Clavaminate synthase-like"/>
    <property type="match status" value="1"/>
</dbReference>
<evidence type="ECO:0000256" key="14">
    <source>
        <dbReference type="SAM" id="MobiDB-lite"/>
    </source>
</evidence>
<dbReference type="Proteomes" id="UP000011083">
    <property type="component" value="Unassembled WGS sequence"/>
</dbReference>
<organism evidence="17 18">
    <name type="scientific">Acanthamoeba castellanii (strain ATCC 30010 / Neff)</name>
    <dbReference type="NCBI Taxonomy" id="1257118"/>
    <lineage>
        <taxon>Eukaryota</taxon>
        <taxon>Amoebozoa</taxon>
        <taxon>Discosea</taxon>
        <taxon>Longamoebia</taxon>
        <taxon>Centramoebida</taxon>
        <taxon>Acanthamoebidae</taxon>
        <taxon>Acanthamoeba</taxon>
    </lineage>
</organism>
<comment type="similarity">
    <text evidence="1">Belongs to the alkB family.</text>
</comment>
<comment type="function">
    <text evidence="10">Catalyzes the methylation of 5-carboxymethyl uridine to 5-methylcarboxymethyl uridine at the wobble position of the anticodon loop in tRNA via its methyltransferase domain. Catalyzes the last step in the formation of 5-methylcarboxymethyl uridine at the wobble position of the anticodon loop in target tRNA. Has a preference for tRNA(Arg) and tRNA(Glu), and does not bind tRNA(Lys). Binds tRNA and catalyzes the iron and alpha-ketoglutarate dependent hydroxylation of 5-methylcarboxymethyl uridine at the wobble position of the anticodon loop in tRNA via its dioxygenase domain, giving rise to 5-(S)-methoxycarbonylhydroxymethyluridine; has a preference for tRNA(Gly). Required for normal survival after DNA damage. May inhibit apoptosis and promote cell survival and angiogenesis.</text>
</comment>
<dbReference type="EMBL" id="KB007933">
    <property type="protein sequence ID" value="ELR19408.1"/>
    <property type="molecule type" value="Genomic_DNA"/>
</dbReference>
<dbReference type="OrthoDB" id="271595at2759"/>
<dbReference type="GO" id="GO:0005634">
    <property type="term" value="C:nucleus"/>
    <property type="evidence" value="ECO:0007669"/>
    <property type="project" value="TreeGrafter"/>
</dbReference>
<dbReference type="GO" id="GO:0106335">
    <property type="term" value="F:tRNA (5-carboxymethyluridine(34)-5-O)-methyltransferase activity"/>
    <property type="evidence" value="ECO:0007669"/>
    <property type="project" value="UniProtKB-EC"/>
</dbReference>
<proteinExistence type="inferred from homology"/>
<dbReference type="Gene3D" id="3.30.70.330">
    <property type="match status" value="1"/>
</dbReference>
<feature type="compositionally biased region" description="Basic residues" evidence="14">
    <location>
        <begin position="1"/>
        <end position="12"/>
    </location>
</feature>
<dbReference type="OMA" id="EYEKYIM"/>
<evidence type="ECO:0000256" key="5">
    <source>
        <dbReference type="ARBA" id="ARBA00022833"/>
    </source>
</evidence>
<dbReference type="Pfam" id="PF13532">
    <property type="entry name" value="2OG-FeII_Oxy_2"/>
    <property type="match status" value="1"/>
</dbReference>
<dbReference type="InterPro" id="IPR029063">
    <property type="entry name" value="SAM-dependent_MTases_sf"/>
</dbReference>
<dbReference type="RefSeq" id="XP_004341494.1">
    <property type="nucleotide sequence ID" value="XM_004341446.1"/>
</dbReference>
<sequence>MSSRVKKKKLKAGRTPVQSASGADGGGTPAQHYVRPKDPNFPTRHLFIVGCGPQTGVAVETLQAFFGAYGRVERVWADETRPFVFISYATKDEAMQARTSVEAMQSDTEAGGDTHVMVPYVMCEELSQLGLKPGRKLRFEYAELKQSEKAQAEDVALTQHVEVEGLYVFYDFIDETEEQRLLAAVKDKSWNTLPRRRVQHWGYEFDYKTRNIDITKPLGGLPDFVSEVVKRMNDAAVVEEEDEATGTKVQRRRWPESDQLTVNEYEEGVGIGAHIDTHSAFHDGIISLSLGSSCVMTLSLPDSSQHKSVFLPRRSLLVMTGAARYQWRHAIPFRRYDCVHGQLIKREGKRVSFTFRRVRGHPCDCRFAEECDSQQLSVTNILGSTTASEFEARNVIDVYDSIAPKWHLTRLKPWPKIEAFLSTLPERPKRWAHRHMLAARSDAFDVVLSIAVLHHLSTKERRLQALSELLRITKPGGRVLIYVWALEQEDDSKRKFKEQDVLVPWCIPPTKEDKQAGKGMVVHNRYCHLYMKGELRDLCLQELDARCEVVEDYYEHSNWCLLLRRCER</sequence>
<keyword evidence="6 13" id="KW-0694">RNA-binding</keyword>
<reference evidence="17 18" key="1">
    <citation type="journal article" date="2013" name="Genome Biol.">
        <title>Genome of Acanthamoeba castellanii highlights extensive lateral gene transfer and early evolution of tyrosine kinase signaling.</title>
        <authorList>
            <person name="Clarke M."/>
            <person name="Lohan A.J."/>
            <person name="Liu B."/>
            <person name="Lagkouvardos I."/>
            <person name="Roy S."/>
            <person name="Zafar N."/>
            <person name="Bertelli C."/>
            <person name="Schilde C."/>
            <person name="Kianianmomeni A."/>
            <person name="Burglin T.R."/>
            <person name="Frech C."/>
            <person name="Turcotte B."/>
            <person name="Kopec K.O."/>
            <person name="Synnott J.M."/>
            <person name="Choo C."/>
            <person name="Paponov I."/>
            <person name="Finkler A."/>
            <person name="Soon Heng Tan C."/>
            <person name="Hutchins A.P."/>
            <person name="Weinmeier T."/>
            <person name="Rattei T."/>
            <person name="Chu J.S."/>
            <person name="Gimenez G."/>
            <person name="Irimia M."/>
            <person name="Rigden D.J."/>
            <person name="Fitzpatrick D.A."/>
            <person name="Lorenzo-Morales J."/>
            <person name="Bateman A."/>
            <person name="Chiu C.H."/>
            <person name="Tang P."/>
            <person name="Hegemann P."/>
            <person name="Fromm H."/>
            <person name="Raoult D."/>
            <person name="Greub G."/>
            <person name="Miranda-Saavedra D."/>
            <person name="Chen N."/>
            <person name="Nash P."/>
            <person name="Ginger M.L."/>
            <person name="Horn M."/>
            <person name="Schaap P."/>
            <person name="Caler L."/>
            <person name="Loftus B."/>
        </authorList>
    </citation>
    <scope>NUCLEOTIDE SEQUENCE [LARGE SCALE GENOMIC DNA]</scope>
    <source>
        <strain evidence="17 18">Neff</strain>
    </source>
</reference>
<dbReference type="GO" id="GO:0000049">
    <property type="term" value="F:tRNA binding"/>
    <property type="evidence" value="ECO:0007669"/>
    <property type="project" value="TreeGrafter"/>
</dbReference>
<dbReference type="Pfam" id="PF08241">
    <property type="entry name" value="Methyltransf_11"/>
    <property type="match status" value="1"/>
</dbReference>
<evidence type="ECO:0000313" key="18">
    <source>
        <dbReference type="Proteomes" id="UP000011083"/>
    </source>
</evidence>
<name>L8H3U3_ACACF</name>
<dbReference type="InterPro" id="IPR035979">
    <property type="entry name" value="RBD_domain_sf"/>
</dbReference>
<keyword evidence="5" id="KW-0862">Zinc</keyword>
<evidence type="ECO:0000256" key="3">
    <source>
        <dbReference type="ARBA" id="ARBA00022603"/>
    </source>
</evidence>
<dbReference type="InterPro" id="IPR027450">
    <property type="entry name" value="AlkB-like"/>
</dbReference>
<dbReference type="InterPro" id="IPR005123">
    <property type="entry name" value="Oxoglu/Fe-dep_dioxygenase_dom"/>
</dbReference>
<dbReference type="Gene3D" id="2.60.120.590">
    <property type="entry name" value="Alpha-ketoglutarate-dependent dioxygenase AlkB-like"/>
    <property type="match status" value="1"/>
</dbReference>
<keyword evidence="8" id="KW-0511">Multifunctional enzyme</keyword>
<dbReference type="InterPro" id="IPR013216">
    <property type="entry name" value="Methyltransf_11"/>
</dbReference>
<comment type="catalytic activity">
    <reaction evidence="9">
        <text>5-(carboxymethyl)uridine(34) in tRNA + S-adenosyl-L-methionine = 5-(2-methoxy-2-oxoethyl)uridine(34) in tRNA + S-adenosyl-L-homocysteine</text>
        <dbReference type="Rhea" id="RHEA:43208"/>
        <dbReference type="Rhea" id="RHEA-COMP:10407"/>
        <dbReference type="Rhea" id="RHEA-COMP:10408"/>
        <dbReference type="ChEBI" id="CHEBI:57856"/>
        <dbReference type="ChEBI" id="CHEBI:59789"/>
        <dbReference type="ChEBI" id="CHEBI:74851"/>
        <dbReference type="ChEBI" id="CHEBI:74882"/>
        <dbReference type="EC" id="2.1.1.229"/>
    </reaction>
</comment>
<evidence type="ECO:0000256" key="6">
    <source>
        <dbReference type="ARBA" id="ARBA00022884"/>
    </source>
</evidence>
<dbReference type="PANTHER" id="PTHR13069:SF21">
    <property type="entry name" value="ALKYLATED DNA REPAIR PROTEIN ALKB HOMOLOG 8"/>
    <property type="match status" value="1"/>
</dbReference>
<dbReference type="CDD" id="cd02440">
    <property type="entry name" value="AdoMet_MTases"/>
    <property type="match status" value="1"/>
</dbReference>
<dbReference type="PROSITE" id="PS50102">
    <property type="entry name" value="RRM"/>
    <property type="match status" value="1"/>
</dbReference>
<dbReference type="GO" id="GO:0008757">
    <property type="term" value="F:S-adenosylmethionine-dependent methyltransferase activity"/>
    <property type="evidence" value="ECO:0007669"/>
    <property type="project" value="InterPro"/>
</dbReference>
<feature type="domain" description="RRM" evidence="15">
    <location>
        <begin position="44"/>
        <end position="144"/>
    </location>
</feature>
<dbReference type="GO" id="GO:0030488">
    <property type="term" value="P:tRNA methylation"/>
    <property type="evidence" value="ECO:0007669"/>
    <property type="project" value="TreeGrafter"/>
</dbReference>
<keyword evidence="18" id="KW-1185">Reference proteome</keyword>
<keyword evidence="3 17" id="KW-0489">Methyltransferase</keyword>
<dbReference type="InterPro" id="IPR037151">
    <property type="entry name" value="AlkB-like_sf"/>
</dbReference>
<dbReference type="SUPFAM" id="SSF53335">
    <property type="entry name" value="S-adenosyl-L-methionine-dependent methyltransferases"/>
    <property type="match status" value="1"/>
</dbReference>
<gene>
    <name evidence="17" type="ORF">ACA1_266340</name>
</gene>
<dbReference type="AlphaFoldDB" id="L8H3U3"/>
<evidence type="ECO:0000256" key="9">
    <source>
        <dbReference type="ARBA" id="ARBA00034996"/>
    </source>
</evidence>
<evidence type="ECO:0000313" key="17">
    <source>
        <dbReference type="EMBL" id="ELR19408.1"/>
    </source>
</evidence>
<evidence type="ECO:0000256" key="1">
    <source>
        <dbReference type="ARBA" id="ARBA00007879"/>
    </source>
</evidence>